<protein>
    <submittedName>
        <fullName evidence="2">Uncharacterized protein</fullName>
    </submittedName>
</protein>
<evidence type="ECO:0000313" key="3">
    <source>
        <dbReference type="Proteomes" id="UP000095727"/>
    </source>
</evidence>
<feature type="chain" id="PRO_5008010776" evidence="1">
    <location>
        <begin position="26"/>
        <end position="164"/>
    </location>
</feature>
<sequence>MKRIAITTLLLTSFLTLNVPVVAHAASLDEVQIDGTITETITGHESSNTNIGFLNELEPNNDSKAVGVCVDYLEVDKKLFSDSCRLLGETSISGGVTWDIAMELTLYKNGSYATSASKRSNQTSYYCAGTKYVSGKKSQFTGNGQFRVYDDNGVKIHSKSLYID</sequence>
<evidence type="ECO:0000313" key="2">
    <source>
        <dbReference type="EMBL" id="CUM76794.1"/>
    </source>
</evidence>
<gene>
    <name evidence="2" type="ORF">ERS852574_00591</name>
</gene>
<keyword evidence="1" id="KW-0732">Signal</keyword>
<proteinExistence type="predicted"/>
<evidence type="ECO:0000256" key="1">
    <source>
        <dbReference type="SAM" id="SignalP"/>
    </source>
</evidence>
<name>A0A173RFM5_9FIRM</name>
<dbReference type="Proteomes" id="UP000095727">
    <property type="component" value="Unassembled WGS sequence"/>
</dbReference>
<dbReference type="AlphaFoldDB" id="A0A173RFM5"/>
<feature type="signal peptide" evidence="1">
    <location>
        <begin position="1"/>
        <end position="25"/>
    </location>
</feature>
<organism evidence="2 3">
    <name type="scientific">Coprococcus comes</name>
    <dbReference type="NCBI Taxonomy" id="410072"/>
    <lineage>
        <taxon>Bacteria</taxon>
        <taxon>Bacillati</taxon>
        <taxon>Bacillota</taxon>
        <taxon>Clostridia</taxon>
        <taxon>Lachnospirales</taxon>
        <taxon>Lachnospiraceae</taxon>
        <taxon>Coprococcus</taxon>
    </lineage>
</organism>
<accession>A0A173RFM5</accession>
<dbReference type="EMBL" id="CYXR01000003">
    <property type="protein sequence ID" value="CUM76794.1"/>
    <property type="molecule type" value="Genomic_DNA"/>
</dbReference>
<reference evidence="2 3" key="1">
    <citation type="submission" date="2015-09" db="EMBL/GenBank/DDBJ databases">
        <authorList>
            <consortium name="Pathogen Informatics"/>
        </authorList>
    </citation>
    <scope>NUCLEOTIDE SEQUENCE [LARGE SCALE GENOMIC DNA]</scope>
    <source>
        <strain evidence="2 3">2789STDY5834962</strain>
    </source>
</reference>